<protein>
    <submittedName>
        <fullName evidence="1">Uncharacterized protein</fullName>
    </submittedName>
</protein>
<proteinExistence type="predicted"/>
<reference evidence="1 2" key="1">
    <citation type="submission" date="2018-06" db="EMBL/GenBank/DDBJ databases">
        <title>A transcriptomic atlas of mushroom development highlights an independent origin of complex multicellularity.</title>
        <authorList>
            <consortium name="DOE Joint Genome Institute"/>
            <person name="Krizsan K."/>
            <person name="Almasi E."/>
            <person name="Merenyi Z."/>
            <person name="Sahu N."/>
            <person name="Viragh M."/>
            <person name="Koszo T."/>
            <person name="Mondo S."/>
            <person name="Kiss B."/>
            <person name="Balint B."/>
            <person name="Kues U."/>
            <person name="Barry K."/>
            <person name="Hegedus J.C."/>
            <person name="Henrissat B."/>
            <person name="Johnson J."/>
            <person name="Lipzen A."/>
            <person name="Ohm R."/>
            <person name="Nagy I."/>
            <person name="Pangilinan J."/>
            <person name="Yan J."/>
            <person name="Xiong Y."/>
            <person name="Grigoriev I.V."/>
            <person name="Hibbett D.S."/>
            <person name="Nagy L.G."/>
        </authorList>
    </citation>
    <scope>NUCLEOTIDE SEQUENCE [LARGE SCALE GENOMIC DNA]</scope>
    <source>
        <strain evidence="1 2">SZMC22713</strain>
    </source>
</reference>
<name>A0A4Y7PKX1_9AGAM</name>
<dbReference type="Proteomes" id="UP000294933">
    <property type="component" value="Unassembled WGS sequence"/>
</dbReference>
<dbReference type="AlphaFoldDB" id="A0A4Y7PKX1"/>
<dbReference type="VEuPathDB" id="FungiDB:BD410DRAFT_845490"/>
<keyword evidence="2" id="KW-1185">Reference proteome</keyword>
<accession>A0A4Y7PKX1</accession>
<evidence type="ECO:0000313" key="1">
    <source>
        <dbReference type="EMBL" id="TDL15080.1"/>
    </source>
</evidence>
<evidence type="ECO:0000313" key="2">
    <source>
        <dbReference type="Proteomes" id="UP000294933"/>
    </source>
</evidence>
<dbReference type="EMBL" id="ML170291">
    <property type="protein sequence ID" value="TDL15080.1"/>
    <property type="molecule type" value="Genomic_DNA"/>
</dbReference>
<sequence>MSAKTHSEEEHATVHRDKEAVEQHLVNRCAPEYKQLLAIIIFLELARKELQDATTEKTKTTASFRTTEKKSFGDAFKLQQAEKKRTDAAVKLFAKIGAVAKQYEAFVALVAKECKEAGDDRNVQDVFVQLGSETVAHNGDAVEAVKAPASH</sequence>
<organism evidence="1 2">
    <name type="scientific">Rickenella mellea</name>
    <dbReference type="NCBI Taxonomy" id="50990"/>
    <lineage>
        <taxon>Eukaryota</taxon>
        <taxon>Fungi</taxon>
        <taxon>Dikarya</taxon>
        <taxon>Basidiomycota</taxon>
        <taxon>Agaricomycotina</taxon>
        <taxon>Agaricomycetes</taxon>
        <taxon>Hymenochaetales</taxon>
        <taxon>Rickenellaceae</taxon>
        <taxon>Rickenella</taxon>
    </lineage>
</organism>
<gene>
    <name evidence="1" type="ORF">BD410DRAFT_845490</name>
</gene>